<keyword evidence="1" id="KW-0812">Transmembrane</keyword>
<keyword evidence="1" id="KW-1133">Transmembrane helix</keyword>
<feature type="transmembrane region" description="Helical" evidence="1">
    <location>
        <begin position="243"/>
        <end position="261"/>
    </location>
</feature>
<feature type="transmembrane region" description="Helical" evidence="1">
    <location>
        <begin position="153"/>
        <end position="173"/>
    </location>
</feature>
<proteinExistence type="predicted"/>
<reference evidence="2" key="3">
    <citation type="journal article" date="2017" name="Nature">
        <title>Genome sequence of the progenitor of the wheat D genome Aegilops tauschii.</title>
        <authorList>
            <person name="Luo M.C."/>
            <person name="Gu Y.Q."/>
            <person name="Puiu D."/>
            <person name="Wang H."/>
            <person name="Twardziok S.O."/>
            <person name="Deal K.R."/>
            <person name="Huo N."/>
            <person name="Zhu T."/>
            <person name="Wang L."/>
            <person name="Wang Y."/>
            <person name="McGuire P.E."/>
            <person name="Liu S."/>
            <person name="Long H."/>
            <person name="Ramasamy R.K."/>
            <person name="Rodriguez J.C."/>
            <person name="Van S.L."/>
            <person name="Yuan L."/>
            <person name="Wang Z."/>
            <person name="Xia Z."/>
            <person name="Xiao L."/>
            <person name="Anderson O.D."/>
            <person name="Ouyang S."/>
            <person name="Liang Y."/>
            <person name="Zimin A.V."/>
            <person name="Pertea G."/>
            <person name="Qi P."/>
            <person name="Bennetzen J.L."/>
            <person name="Dai X."/>
            <person name="Dawson M.W."/>
            <person name="Muller H.G."/>
            <person name="Kugler K."/>
            <person name="Rivarola-Duarte L."/>
            <person name="Spannagl M."/>
            <person name="Mayer K.F.X."/>
            <person name="Lu F.H."/>
            <person name="Bevan M.W."/>
            <person name="Leroy P."/>
            <person name="Li P."/>
            <person name="You F.M."/>
            <person name="Sun Q."/>
            <person name="Liu Z."/>
            <person name="Lyons E."/>
            <person name="Wicker T."/>
            <person name="Salzberg S.L."/>
            <person name="Devos K.M."/>
            <person name="Dvorak J."/>
        </authorList>
    </citation>
    <scope>NUCLEOTIDE SEQUENCE [LARGE SCALE GENOMIC DNA]</scope>
    <source>
        <strain evidence="2">cv. AL8/78</strain>
    </source>
</reference>
<feature type="transmembrane region" description="Helical" evidence="1">
    <location>
        <begin position="273"/>
        <end position="302"/>
    </location>
</feature>
<dbReference type="AlphaFoldDB" id="A0A453DDC1"/>
<protein>
    <submittedName>
        <fullName evidence="2">Uncharacterized protein</fullName>
    </submittedName>
</protein>
<dbReference type="PANTHER" id="PTHR34483:SF6">
    <property type="entry name" value="GENOME ASSEMBLY, CHROMOSOME: II"/>
    <property type="match status" value="1"/>
</dbReference>
<organism evidence="2 3">
    <name type="scientific">Aegilops tauschii subsp. strangulata</name>
    <name type="common">Goatgrass</name>
    <dbReference type="NCBI Taxonomy" id="200361"/>
    <lineage>
        <taxon>Eukaryota</taxon>
        <taxon>Viridiplantae</taxon>
        <taxon>Streptophyta</taxon>
        <taxon>Embryophyta</taxon>
        <taxon>Tracheophyta</taxon>
        <taxon>Spermatophyta</taxon>
        <taxon>Magnoliopsida</taxon>
        <taxon>Liliopsida</taxon>
        <taxon>Poales</taxon>
        <taxon>Poaceae</taxon>
        <taxon>BOP clade</taxon>
        <taxon>Pooideae</taxon>
        <taxon>Triticodae</taxon>
        <taxon>Triticeae</taxon>
        <taxon>Triticinae</taxon>
        <taxon>Aegilops</taxon>
    </lineage>
</organism>
<reference evidence="2" key="4">
    <citation type="submission" date="2019-03" db="UniProtKB">
        <authorList>
            <consortium name="EnsemblPlants"/>
        </authorList>
    </citation>
    <scope>IDENTIFICATION</scope>
</reference>
<reference evidence="3" key="2">
    <citation type="journal article" date="2017" name="Nat. Plants">
        <title>The Aegilops tauschii genome reveals multiple impacts of transposons.</title>
        <authorList>
            <person name="Zhao G."/>
            <person name="Zou C."/>
            <person name="Li K."/>
            <person name="Wang K."/>
            <person name="Li T."/>
            <person name="Gao L."/>
            <person name="Zhang X."/>
            <person name="Wang H."/>
            <person name="Yang Z."/>
            <person name="Liu X."/>
            <person name="Jiang W."/>
            <person name="Mao L."/>
            <person name="Kong X."/>
            <person name="Jiao Y."/>
            <person name="Jia J."/>
        </authorList>
    </citation>
    <scope>NUCLEOTIDE SEQUENCE [LARGE SCALE GENOMIC DNA]</scope>
    <source>
        <strain evidence="3">cv. AL8/78</strain>
    </source>
</reference>
<evidence type="ECO:0000313" key="3">
    <source>
        <dbReference type="Proteomes" id="UP000015105"/>
    </source>
</evidence>
<feature type="transmembrane region" description="Helical" evidence="1">
    <location>
        <begin position="39"/>
        <end position="62"/>
    </location>
</feature>
<keyword evidence="3" id="KW-1185">Reference proteome</keyword>
<keyword evidence="1" id="KW-0472">Membrane</keyword>
<sequence>ISSHTLKKLQQLAMAAKTPSSCFAFLKEALILPTRNPKLFAPVFLLLAVATFLVRSVHVVFIQPLADDMARSIYLIEMRNTGISCAECAKLEDGARRIMLISIAQVILMLALGFVKKALAFFAASTTYSGDRYSLAELVRKVMCKGNTLKGPAITFAVVTALGLAWTAVLVAVRTTTVMMLGRRSGVLSVQGFVFLLTLLAELCFAVVALVSVAASVVDGEPRGVRALRQAWRLMTRVRRKEGLLLVVLACLLPTVVAPVYRAALMYSRRSMAAGLCVLAGYALLFGALQLVYLAAATVLYYEAMESKEAVPCDDYAQIPSNEGDV</sequence>
<evidence type="ECO:0000313" key="2">
    <source>
        <dbReference type="EnsemblPlants" id="AET2Gv21197100.1"/>
    </source>
</evidence>
<reference evidence="2" key="5">
    <citation type="journal article" date="2021" name="G3 (Bethesda)">
        <title>Aegilops tauschii genome assembly Aet v5.0 features greater sequence contiguity and improved annotation.</title>
        <authorList>
            <person name="Wang L."/>
            <person name="Zhu T."/>
            <person name="Rodriguez J.C."/>
            <person name="Deal K.R."/>
            <person name="Dubcovsky J."/>
            <person name="McGuire P.E."/>
            <person name="Lux T."/>
            <person name="Spannagl M."/>
            <person name="Mayer K.F.X."/>
            <person name="Baldrich P."/>
            <person name="Meyers B.C."/>
            <person name="Huo N."/>
            <person name="Gu Y.Q."/>
            <person name="Zhou H."/>
            <person name="Devos K.M."/>
            <person name="Bennetzen J.L."/>
            <person name="Unver T."/>
            <person name="Budak H."/>
            <person name="Gulick P.J."/>
            <person name="Galiba G."/>
            <person name="Kalapos B."/>
            <person name="Nelson D.R."/>
            <person name="Li P."/>
            <person name="You F.M."/>
            <person name="Luo M.C."/>
            <person name="Dvorak J."/>
        </authorList>
    </citation>
    <scope>NUCLEOTIDE SEQUENCE [LARGE SCALE GENOMIC DNA]</scope>
    <source>
        <strain evidence="2">cv. AL8/78</strain>
    </source>
</reference>
<dbReference type="Gramene" id="AET2Gv21197100.1">
    <property type="protein sequence ID" value="AET2Gv21197100.1"/>
    <property type="gene ID" value="AET2Gv21197100"/>
</dbReference>
<name>A0A453DDC1_AEGTS</name>
<reference evidence="3" key="1">
    <citation type="journal article" date="2014" name="Science">
        <title>Ancient hybridizations among the ancestral genomes of bread wheat.</title>
        <authorList>
            <consortium name="International Wheat Genome Sequencing Consortium,"/>
            <person name="Marcussen T."/>
            <person name="Sandve S.R."/>
            <person name="Heier L."/>
            <person name="Spannagl M."/>
            <person name="Pfeifer M."/>
            <person name="Jakobsen K.S."/>
            <person name="Wulff B.B."/>
            <person name="Steuernagel B."/>
            <person name="Mayer K.F."/>
            <person name="Olsen O.A."/>
        </authorList>
    </citation>
    <scope>NUCLEOTIDE SEQUENCE [LARGE SCALE GENOMIC DNA]</scope>
    <source>
        <strain evidence="3">cv. AL8/78</strain>
    </source>
</reference>
<dbReference type="Proteomes" id="UP000015105">
    <property type="component" value="Chromosome 2D"/>
</dbReference>
<feature type="transmembrane region" description="Helical" evidence="1">
    <location>
        <begin position="193"/>
        <end position="218"/>
    </location>
</feature>
<evidence type="ECO:0000256" key="1">
    <source>
        <dbReference type="SAM" id="Phobius"/>
    </source>
</evidence>
<accession>A0A453DDC1</accession>
<dbReference type="EnsemblPlants" id="AET2Gv21197100.1">
    <property type="protein sequence ID" value="AET2Gv21197100.1"/>
    <property type="gene ID" value="AET2Gv21197100"/>
</dbReference>
<dbReference type="PANTHER" id="PTHR34483">
    <property type="entry name" value="OS09G0129800 PROTEIN"/>
    <property type="match status" value="1"/>
</dbReference>